<accession>A0A918QFZ8</accession>
<dbReference type="CDD" id="cd00609">
    <property type="entry name" value="AAT_like"/>
    <property type="match status" value="1"/>
</dbReference>
<dbReference type="Gene3D" id="3.90.1150.10">
    <property type="entry name" value="Aspartate Aminotransferase, domain 1"/>
    <property type="match status" value="1"/>
</dbReference>
<reference evidence="2" key="2">
    <citation type="submission" date="2020-09" db="EMBL/GenBank/DDBJ databases">
        <authorList>
            <person name="Sun Q."/>
            <person name="Kim S."/>
        </authorList>
    </citation>
    <scope>NUCLEOTIDE SEQUENCE</scope>
    <source>
        <strain evidence="2">KCTC 32296</strain>
    </source>
</reference>
<dbReference type="GO" id="GO:0030170">
    <property type="term" value="F:pyridoxal phosphate binding"/>
    <property type="evidence" value="ECO:0007669"/>
    <property type="project" value="InterPro"/>
</dbReference>
<dbReference type="InterPro" id="IPR015422">
    <property type="entry name" value="PyrdxlP-dep_Trfase_small"/>
</dbReference>
<evidence type="ECO:0000313" key="3">
    <source>
        <dbReference type="Proteomes" id="UP000662572"/>
    </source>
</evidence>
<dbReference type="Proteomes" id="UP000662572">
    <property type="component" value="Unassembled WGS sequence"/>
</dbReference>
<dbReference type="AlphaFoldDB" id="A0A918QFZ8"/>
<dbReference type="SUPFAM" id="SSF53383">
    <property type="entry name" value="PLP-dependent transferases"/>
    <property type="match status" value="1"/>
</dbReference>
<dbReference type="PANTHER" id="PTHR43510">
    <property type="entry name" value="AMINOTRANSFERASE FUNCTION, HYPOTHETICAL (EUROFUNG)"/>
    <property type="match status" value="1"/>
</dbReference>
<name>A0A918QFZ8_9CAUL</name>
<evidence type="ECO:0000259" key="1">
    <source>
        <dbReference type="Pfam" id="PF00155"/>
    </source>
</evidence>
<keyword evidence="3" id="KW-1185">Reference proteome</keyword>
<protein>
    <recommendedName>
        <fullName evidence="1">Aminotransferase class I/classII large domain-containing protein</fullName>
    </recommendedName>
</protein>
<dbReference type="Pfam" id="PF00155">
    <property type="entry name" value="Aminotran_1_2"/>
    <property type="match status" value="1"/>
</dbReference>
<dbReference type="RefSeq" id="WP_189488620.1">
    <property type="nucleotide sequence ID" value="NZ_BMZB01000006.1"/>
</dbReference>
<comment type="caution">
    <text evidence="2">The sequence shown here is derived from an EMBL/GenBank/DDBJ whole genome shotgun (WGS) entry which is preliminary data.</text>
</comment>
<dbReference type="InterPro" id="IPR015421">
    <property type="entry name" value="PyrdxlP-dep_Trfase_major"/>
</dbReference>
<sequence length="394" mass="43074">MNISSRLSRSDTGLVASPLSSVADAWPPLSYAQWVRQALADRAKAFVLFDSSVDEPKALLQQTISAGFADGFSDRYTSAFVNGNPYVLGALSRRYGVPQDHILTTSAATTAIALVYRAYLSAGDHILVETPRFDLLATTALSMGVEVEDFQRTGDDFAIDMDDLRARIRPDTRLIVLSDLHNPSGMLLNEATLMALAELAQAHGLKVMIDEVYGDYAGDARTGSAVKYSPHFIAINSLTKIYGLSTLRCGWIMGAPEALAPVRDVAGRYDFTTSNLSHAVAALVLDADDAYDAYRRQVMLESRPVMARFFELWRAEGLIEGQLPEHGCICFPKLVGIDDTIAFSDWLAKTHNVRVAPGEYFGAAGSVRIGFAKDITGMSQALERMTQGLRQYRI</sequence>
<proteinExistence type="predicted"/>
<evidence type="ECO:0000313" key="2">
    <source>
        <dbReference type="EMBL" id="GGZ43433.1"/>
    </source>
</evidence>
<feature type="domain" description="Aminotransferase class I/classII large" evidence="1">
    <location>
        <begin position="90"/>
        <end position="384"/>
    </location>
</feature>
<reference evidence="2" key="1">
    <citation type="journal article" date="2014" name="Int. J. Syst. Evol. Microbiol.">
        <title>Complete genome sequence of Corynebacterium casei LMG S-19264T (=DSM 44701T), isolated from a smear-ripened cheese.</title>
        <authorList>
            <consortium name="US DOE Joint Genome Institute (JGI-PGF)"/>
            <person name="Walter F."/>
            <person name="Albersmeier A."/>
            <person name="Kalinowski J."/>
            <person name="Ruckert C."/>
        </authorList>
    </citation>
    <scope>NUCLEOTIDE SEQUENCE</scope>
    <source>
        <strain evidence="2">KCTC 32296</strain>
    </source>
</reference>
<dbReference type="EMBL" id="BMZB01000006">
    <property type="protein sequence ID" value="GGZ43433.1"/>
    <property type="molecule type" value="Genomic_DNA"/>
</dbReference>
<dbReference type="PANTHER" id="PTHR43510:SF1">
    <property type="entry name" value="AMINOTRANSFERASE FUNCTION, HYPOTHETICAL (EUROFUNG)"/>
    <property type="match status" value="1"/>
</dbReference>
<dbReference type="InterPro" id="IPR015424">
    <property type="entry name" value="PyrdxlP-dep_Trfase"/>
</dbReference>
<dbReference type="Gene3D" id="3.40.640.10">
    <property type="entry name" value="Type I PLP-dependent aspartate aminotransferase-like (Major domain)"/>
    <property type="match status" value="1"/>
</dbReference>
<gene>
    <name evidence="2" type="ORF">GCM10011273_32830</name>
</gene>
<organism evidence="2 3">
    <name type="scientific">Asticcacaulis endophyticus</name>
    <dbReference type="NCBI Taxonomy" id="1395890"/>
    <lineage>
        <taxon>Bacteria</taxon>
        <taxon>Pseudomonadati</taxon>
        <taxon>Pseudomonadota</taxon>
        <taxon>Alphaproteobacteria</taxon>
        <taxon>Caulobacterales</taxon>
        <taxon>Caulobacteraceae</taxon>
        <taxon>Asticcacaulis</taxon>
    </lineage>
</organism>
<dbReference type="InterPro" id="IPR004839">
    <property type="entry name" value="Aminotransferase_I/II_large"/>
</dbReference>